<dbReference type="Pfam" id="PF13966">
    <property type="entry name" value="zf-RVT"/>
    <property type="match status" value="1"/>
</dbReference>
<evidence type="ECO:0000313" key="3">
    <source>
        <dbReference type="RefSeq" id="XP_009776576.1"/>
    </source>
</evidence>
<dbReference type="InterPro" id="IPR052343">
    <property type="entry name" value="Retrotransposon-Effector_Assoc"/>
</dbReference>
<dbReference type="Pfam" id="PF00078">
    <property type="entry name" value="RVT_1"/>
    <property type="match status" value="1"/>
</dbReference>
<dbReference type="PANTHER" id="PTHR46890">
    <property type="entry name" value="NON-LTR RETROLELEMENT REVERSE TRANSCRIPTASE-LIKE PROTEIN-RELATED"/>
    <property type="match status" value="1"/>
</dbReference>
<proteinExistence type="predicted"/>
<keyword evidence="2" id="KW-1185">Reference proteome</keyword>
<dbReference type="InterPro" id="IPR026960">
    <property type="entry name" value="RVT-Znf"/>
</dbReference>
<dbReference type="SUPFAM" id="SSF56672">
    <property type="entry name" value="DNA/RNA polymerases"/>
    <property type="match status" value="1"/>
</dbReference>
<dbReference type="RefSeq" id="XP_009776576.1">
    <property type="nucleotide sequence ID" value="XM_009778274.1"/>
</dbReference>
<sequence length="707" mass="82408">MVKAFYNGHEFPKFVTHTNLVLLPKKKDVQTFSDLRPISLSNFTNKILSRVIHERLVDILPNVISDEQAGFVKGRNIVENALLTQEIITDIRLRTKSSPNVVIKLDMMKAYDRLSWLFLTKVVRKMGILERFIRLIFGIVSNNWYSVLVNGQPYGFFKSTRGVKQGDPLSPALFIFVAEALSRGLNALHQNMYFCGYGLPKWSPKINHLAYADDTIVFSSADATSLRLIVETLNSYKAASGQLINKSKSAVYVHHSTSEEVVRKKERVTGIERQDFPFIYLGCLIFYKRRRMDYCEGLITKSMPIHLLSAVNPPNYVINKLHKLFARFYWSNSIDGRARHWASTKPSLWSSVISQKYCKKLNAIVVPWRNGSHIWRKMLECRDFVEHQIFWKLKMGSSVFWFDNWTCLGALYFVTPPEFIVDESINNVNEVMFKGQWDAEKLRKLLPDDLASHILESIPCPAILEELDKPIWSLETRGQFTVKSAWHYIRRRKDLAISYSNMWIKGLTFKISFFMWKLWKGKLPLDDALKRMGYFMPSKYWCCVMPNEETVGHVFFRSYTATRVWSYFFSYAGLSLEELNLQQAIVKCWTLRVMPRLKPIFLALHCIIVWELWKRRNSNKHGEPVSVNRVVYQVCTTVQSLIKVRKPGIVHVPFRWPDILKMMEKYTPKLKFNKVLWELPMQGWTKINIDGASRGNPGRSARLLFEK</sequence>
<evidence type="ECO:0000259" key="1">
    <source>
        <dbReference type="PROSITE" id="PS50878"/>
    </source>
</evidence>
<reference evidence="2" key="1">
    <citation type="journal article" date="2013" name="Genome Biol.">
        <title>Reference genomes and transcriptomes of Nicotiana sylvestris and Nicotiana tomentosiformis.</title>
        <authorList>
            <person name="Sierro N."/>
            <person name="Battey J.N."/>
            <person name="Ouadi S."/>
            <person name="Bovet L."/>
            <person name="Goepfert S."/>
            <person name="Bakaher N."/>
            <person name="Peitsch M.C."/>
            <person name="Ivanov N.V."/>
        </authorList>
    </citation>
    <scope>NUCLEOTIDE SEQUENCE [LARGE SCALE GENOMIC DNA]</scope>
</reference>
<organism evidence="2 3">
    <name type="scientific">Nicotiana sylvestris</name>
    <name type="common">Wood tobacco</name>
    <name type="synonym">South American tobacco</name>
    <dbReference type="NCBI Taxonomy" id="4096"/>
    <lineage>
        <taxon>Eukaryota</taxon>
        <taxon>Viridiplantae</taxon>
        <taxon>Streptophyta</taxon>
        <taxon>Embryophyta</taxon>
        <taxon>Tracheophyta</taxon>
        <taxon>Spermatophyta</taxon>
        <taxon>Magnoliopsida</taxon>
        <taxon>eudicotyledons</taxon>
        <taxon>Gunneridae</taxon>
        <taxon>Pentapetalae</taxon>
        <taxon>asterids</taxon>
        <taxon>lamiids</taxon>
        <taxon>Solanales</taxon>
        <taxon>Solanaceae</taxon>
        <taxon>Nicotianoideae</taxon>
        <taxon>Nicotianeae</taxon>
        <taxon>Nicotiana</taxon>
    </lineage>
</organism>
<evidence type="ECO:0000313" key="2">
    <source>
        <dbReference type="Proteomes" id="UP000189701"/>
    </source>
</evidence>
<name>A0A1U7WH40_NICSY</name>
<protein>
    <submittedName>
        <fullName evidence="3">Uncharacterized protein LOC104226316</fullName>
    </submittedName>
</protein>
<dbReference type="InterPro" id="IPR000477">
    <property type="entry name" value="RT_dom"/>
</dbReference>
<dbReference type="PANTHER" id="PTHR46890:SF34">
    <property type="entry name" value="REVERSE TRANSCRIPTASE DOMAIN-CONTAINING PROTEIN"/>
    <property type="match status" value="1"/>
</dbReference>
<dbReference type="InterPro" id="IPR043502">
    <property type="entry name" value="DNA/RNA_pol_sf"/>
</dbReference>
<accession>A0A1U7WH40</accession>
<feature type="domain" description="Reverse transcriptase" evidence="1">
    <location>
        <begin position="4"/>
        <end position="285"/>
    </location>
</feature>
<gene>
    <name evidence="3" type="primary">LOC104226316</name>
</gene>
<dbReference type="Proteomes" id="UP000189701">
    <property type="component" value="Unplaced"/>
</dbReference>
<dbReference type="OrthoDB" id="1303102at2759"/>
<dbReference type="PROSITE" id="PS50878">
    <property type="entry name" value="RT_POL"/>
    <property type="match status" value="1"/>
</dbReference>
<dbReference type="CDD" id="cd01650">
    <property type="entry name" value="RT_nLTR_like"/>
    <property type="match status" value="1"/>
</dbReference>
<reference evidence="3" key="2">
    <citation type="submission" date="2025-08" db="UniProtKB">
        <authorList>
            <consortium name="RefSeq"/>
        </authorList>
    </citation>
    <scope>IDENTIFICATION</scope>
    <source>
        <tissue evidence="3">Leaf</tissue>
    </source>
</reference>
<dbReference type="eggNOG" id="KOG1075">
    <property type="taxonomic scope" value="Eukaryota"/>
</dbReference>
<dbReference type="AlphaFoldDB" id="A0A1U7WH40"/>